<proteinExistence type="predicted"/>
<name>A0A158QR59_HAEPC</name>
<dbReference type="EMBL" id="UZAF01019535">
    <property type="protein sequence ID" value="VDO61153.1"/>
    <property type="molecule type" value="Genomic_DNA"/>
</dbReference>
<sequence>MIVFPYLTLHRRRFQFREPFVGDQHLLRLRLEELCHTYLYSFSGAIQQ</sequence>
<keyword evidence="2" id="KW-1185">Reference proteome</keyword>
<organism evidence="3">
    <name type="scientific">Haemonchus placei</name>
    <name type="common">Barber's pole worm</name>
    <dbReference type="NCBI Taxonomy" id="6290"/>
    <lineage>
        <taxon>Eukaryota</taxon>
        <taxon>Metazoa</taxon>
        <taxon>Ecdysozoa</taxon>
        <taxon>Nematoda</taxon>
        <taxon>Chromadorea</taxon>
        <taxon>Rhabditida</taxon>
        <taxon>Rhabditina</taxon>
        <taxon>Rhabditomorpha</taxon>
        <taxon>Strongyloidea</taxon>
        <taxon>Trichostrongylidae</taxon>
        <taxon>Haemonchus</taxon>
    </lineage>
</organism>
<reference evidence="3" key="1">
    <citation type="submission" date="2016-04" db="UniProtKB">
        <authorList>
            <consortium name="WormBaseParasite"/>
        </authorList>
    </citation>
    <scope>IDENTIFICATION</scope>
</reference>
<protein>
    <submittedName>
        <fullName evidence="3">FERM domain-containing protein</fullName>
    </submittedName>
</protein>
<dbReference type="AlphaFoldDB" id="A0A158QR59"/>
<evidence type="ECO:0000313" key="2">
    <source>
        <dbReference type="Proteomes" id="UP000268014"/>
    </source>
</evidence>
<evidence type="ECO:0000313" key="3">
    <source>
        <dbReference type="WBParaSite" id="HPLM_0001668801-mRNA-1"/>
    </source>
</evidence>
<accession>A0A158QR59</accession>
<reference evidence="1 2" key="2">
    <citation type="submission" date="2018-11" db="EMBL/GenBank/DDBJ databases">
        <authorList>
            <consortium name="Pathogen Informatics"/>
        </authorList>
    </citation>
    <scope>NUCLEOTIDE SEQUENCE [LARGE SCALE GENOMIC DNA]</scope>
    <source>
        <strain evidence="1 2">MHpl1</strain>
    </source>
</reference>
<gene>
    <name evidence="1" type="ORF">HPLM_LOCUS16680</name>
</gene>
<evidence type="ECO:0000313" key="1">
    <source>
        <dbReference type="EMBL" id="VDO61153.1"/>
    </source>
</evidence>
<dbReference type="WBParaSite" id="HPLM_0001668801-mRNA-1">
    <property type="protein sequence ID" value="HPLM_0001668801-mRNA-1"/>
    <property type="gene ID" value="HPLM_0001668801"/>
</dbReference>
<dbReference type="Proteomes" id="UP000268014">
    <property type="component" value="Unassembled WGS sequence"/>
</dbReference>